<name>A0ABT3XYB2_9FLAO</name>
<feature type="transmembrane region" description="Helical" evidence="5">
    <location>
        <begin position="117"/>
        <end position="134"/>
    </location>
</feature>
<evidence type="ECO:0000313" key="7">
    <source>
        <dbReference type="EMBL" id="MCX8530851.1"/>
    </source>
</evidence>
<protein>
    <submittedName>
        <fullName evidence="7">Tellurium resistance protein TerC</fullName>
    </submittedName>
</protein>
<evidence type="ECO:0000256" key="2">
    <source>
        <dbReference type="ARBA" id="ARBA00022692"/>
    </source>
</evidence>
<dbReference type="Pfam" id="PF07291">
    <property type="entry name" value="MauE"/>
    <property type="match status" value="1"/>
</dbReference>
<dbReference type="InterPro" id="IPR009908">
    <property type="entry name" value="Methylamine_util_MauE"/>
</dbReference>
<evidence type="ECO:0000313" key="8">
    <source>
        <dbReference type="Proteomes" id="UP001070176"/>
    </source>
</evidence>
<evidence type="ECO:0000256" key="1">
    <source>
        <dbReference type="ARBA" id="ARBA00004141"/>
    </source>
</evidence>
<organism evidence="7 8">
    <name type="scientific">Chryseobacterium luquanense</name>
    <dbReference type="NCBI Taxonomy" id="2983766"/>
    <lineage>
        <taxon>Bacteria</taxon>
        <taxon>Pseudomonadati</taxon>
        <taxon>Bacteroidota</taxon>
        <taxon>Flavobacteriia</taxon>
        <taxon>Flavobacteriales</taxon>
        <taxon>Weeksellaceae</taxon>
        <taxon>Chryseobacterium group</taxon>
        <taxon>Chryseobacterium</taxon>
    </lineage>
</organism>
<evidence type="ECO:0000256" key="5">
    <source>
        <dbReference type="SAM" id="Phobius"/>
    </source>
</evidence>
<feature type="transmembrane region" description="Helical" evidence="5">
    <location>
        <begin position="146"/>
        <end position="165"/>
    </location>
</feature>
<dbReference type="RefSeq" id="WP_267279528.1">
    <property type="nucleotide sequence ID" value="NZ_JAOVZV010000001.1"/>
</dbReference>
<feature type="transmembrane region" description="Helical" evidence="5">
    <location>
        <begin position="75"/>
        <end position="97"/>
    </location>
</feature>
<keyword evidence="8" id="KW-1185">Reference proteome</keyword>
<keyword evidence="4 5" id="KW-0472">Membrane</keyword>
<evidence type="ECO:0000256" key="4">
    <source>
        <dbReference type="ARBA" id="ARBA00023136"/>
    </source>
</evidence>
<proteinExistence type="predicted"/>
<evidence type="ECO:0000256" key="3">
    <source>
        <dbReference type="ARBA" id="ARBA00022989"/>
    </source>
</evidence>
<feature type="transmembrane region" description="Helical" evidence="5">
    <location>
        <begin position="7"/>
        <end position="25"/>
    </location>
</feature>
<comment type="subcellular location">
    <subcellularLocation>
        <location evidence="1">Membrane</location>
        <topology evidence="1">Multi-pass membrane protein</topology>
    </subcellularLocation>
</comment>
<sequence>MKKLIPYIPKIVSYFFILLFCYAAISKALDFENFQIQIGQSPLLSAYAGFVSYAVIILEIVIVILLIFPRSNLLGLYSSTSLMSAFTIYIFLILNYSEFVPCSCGGILEKMGWTEHLIFNITCIILGCISVIFSEKEKYQSYIKTASILLISNVLSSAVVIISFIRSEHVIKKENNFTRRFLQFPVVEDKSLQLVNDRFYFAGTAGREIYLGSRYNPLIISTVDDQLENIQEMKVHPDRMNYDFRNLQVKVKPPYYYLADGTVPVIYRGLIGNSKAKLISYNDAFFSQISIIDSTKFAIRTQKSQNTQLTAALLNLHTNPKVIFKTSILTKQSDGVFDSDGQLINISGPDRYIYLYAYRNQMMVMDKELHLIKTLKTIDTTTIAKIKTIKMKDGQHKMTEPPLVVNHKITAYGNLAFIHSNLKGRFEKNKTWQSSSIVDIYRTDRQEYVGSFYIDKLDGKSFTDMIMTDRYLFVLNGQRLIRYSYRSLLTQILQGKPKT</sequence>
<feature type="transmembrane region" description="Helical" evidence="5">
    <location>
        <begin position="45"/>
        <end position="68"/>
    </location>
</feature>
<feature type="domain" description="Methylamine utilisation protein MauE" evidence="6">
    <location>
        <begin position="7"/>
        <end position="131"/>
    </location>
</feature>
<evidence type="ECO:0000259" key="6">
    <source>
        <dbReference type="Pfam" id="PF07291"/>
    </source>
</evidence>
<accession>A0ABT3XYB2</accession>
<reference evidence="7" key="1">
    <citation type="submission" date="2022-10" db="EMBL/GenBank/DDBJ databases">
        <title>Chryseobacterium sp. nov., a novel bacterial species.</title>
        <authorList>
            <person name="Cao Y."/>
        </authorList>
    </citation>
    <scope>NUCLEOTIDE SEQUENCE</scope>
    <source>
        <strain evidence="7">KC 927</strain>
    </source>
</reference>
<dbReference type="Proteomes" id="UP001070176">
    <property type="component" value="Unassembled WGS sequence"/>
</dbReference>
<keyword evidence="2 5" id="KW-0812">Transmembrane</keyword>
<keyword evidence="3 5" id="KW-1133">Transmembrane helix</keyword>
<dbReference type="EMBL" id="JAOVZV010000001">
    <property type="protein sequence ID" value="MCX8530851.1"/>
    <property type="molecule type" value="Genomic_DNA"/>
</dbReference>
<comment type="caution">
    <text evidence="7">The sequence shown here is derived from an EMBL/GenBank/DDBJ whole genome shotgun (WGS) entry which is preliminary data.</text>
</comment>
<gene>
    <name evidence="7" type="ORF">OEA66_00640</name>
</gene>